<feature type="domain" description="DUF2179" evidence="8">
    <location>
        <begin position="114"/>
        <end position="166"/>
    </location>
</feature>
<reference evidence="11" key="1">
    <citation type="journal article" date="2019" name="Int. J. Syst. Evol. Microbiol.">
        <title>The Global Catalogue of Microorganisms (GCM) 10K type strain sequencing project: providing services to taxonomists for standard genome sequencing and annotation.</title>
        <authorList>
            <consortium name="The Broad Institute Genomics Platform"/>
            <consortium name="The Broad Institute Genome Sequencing Center for Infectious Disease"/>
            <person name="Wu L."/>
            <person name="Ma J."/>
        </authorList>
    </citation>
    <scope>NUCLEOTIDE SEQUENCE [LARGE SCALE GENOMIC DNA]</scope>
    <source>
        <strain evidence="11">CCUG 56754</strain>
    </source>
</reference>
<dbReference type="Pfam" id="PF10035">
    <property type="entry name" value="DUF2179"/>
    <property type="match status" value="1"/>
</dbReference>
<name>A0ABW3LKG5_9BACI</name>
<evidence type="ECO:0000256" key="1">
    <source>
        <dbReference type="ARBA" id="ARBA00004651"/>
    </source>
</evidence>
<dbReference type="PANTHER" id="PTHR40060">
    <property type="entry name" value="UPF0316 PROTEIN YEBE"/>
    <property type="match status" value="1"/>
</dbReference>
<dbReference type="RefSeq" id="WP_390362315.1">
    <property type="nucleotide sequence ID" value="NZ_JBHTKJ010000027.1"/>
</dbReference>
<evidence type="ECO:0000259" key="9">
    <source>
        <dbReference type="Pfam" id="PF18955"/>
    </source>
</evidence>
<dbReference type="HAMAP" id="MF_01515">
    <property type="entry name" value="UPF0316"/>
    <property type="match status" value="1"/>
</dbReference>
<dbReference type="InterPro" id="IPR044035">
    <property type="entry name" value="DUF5698"/>
</dbReference>
<keyword evidence="5 6" id="KW-0472">Membrane</keyword>
<feature type="transmembrane region" description="Helical" evidence="6">
    <location>
        <begin position="6"/>
        <end position="29"/>
    </location>
</feature>
<keyword evidence="3 6" id="KW-0812">Transmembrane</keyword>
<evidence type="ECO:0000313" key="11">
    <source>
        <dbReference type="Proteomes" id="UP001597040"/>
    </source>
</evidence>
<comment type="subcellular location">
    <subcellularLocation>
        <location evidence="1 6">Cell membrane</location>
        <topology evidence="1 6">Multi-pass membrane protein</topology>
    </subcellularLocation>
</comment>
<evidence type="ECO:0000256" key="7">
    <source>
        <dbReference type="SAM" id="MobiDB-lite"/>
    </source>
</evidence>
<evidence type="ECO:0000256" key="4">
    <source>
        <dbReference type="ARBA" id="ARBA00022989"/>
    </source>
</evidence>
<feature type="domain" description="DUF5698" evidence="9">
    <location>
        <begin position="24"/>
        <end position="81"/>
    </location>
</feature>
<comment type="caution">
    <text evidence="10">The sequence shown here is derived from an EMBL/GenBank/DDBJ whole genome shotgun (WGS) entry which is preliminary data.</text>
</comment>
<protein>
    <recommendedName>
        <fullName evidence="6">UPF0316 protein ACFQ3N_10915</fullName>
    </recommendedName>
</protein>
<feature type="region of interest" description="Disordered" evidence="7">
    <location>
        <begin position="186"/>
        <end position="217"/>
    </location>
</feature>
<evidence type="ECO:0000256" key="3">
    <source>
        <dbReference type="ARBA" id="ARBA00022692"/>
    </source>
</evidence>
<keyword evidence="11" id="KW-1185">Reference proteome</keyword>
<feature type="transmembrane region" description="Helical" evidence="6">
    <location>
        <begin position="36"/>
        <end position="57"/>
    </location>
</feature>
<dbReference type="EMBL" id="JBHTKJ010000027">
    <property type="protein sequence ID" value="MFD1038896.1"/>
    <property type="molecule type" value="Genomic_DNA"/>
</dbReference>
<dbReference type="InterPro" id="IPR019264">
    <property type="entry name" value="DUF2179"/>
</dbReference>
<dbReference type="InterPro" id="IPR022930">
    <property type="entry name" value="UPF0316"/>
</dbReference>
<keyword evidence="2 6" id="KW-1003">Cell membrane</keyword>
<dbReference type="PANTHER" id="PTHR40060:SF1">
    <property type="entry name" value="UPF0316 PROTEIN YEBE"/>
    <property type="match status" value="1"/>
</dbReference>
<keyword evidence="4 6" id="KW-1133">Transmembrane helix</keyword>
<sequence length="217" mass="24408">MLSNAFIMVAIILLINIVYVSLSTVRMILTLKGRRYIAATVSMFEVVIYVVGLGLVLDNLDQIQNLVAYAVGFGTGVVIGTKIEEKLALGYITVNVISSNPDIEFTRKLRDKGYGVTSWFAYGMEGDRLAMQILTPRKYELKLYETLKIIDPKAFIISYEPKQINGGFWVKQVRRGKLFNHKNSNEATAKTTAQQSKAQAKVEPTISDFNREQDKNE</sequence>
<evidence type="ECO:0000256" key="6">
    <source>
        <dbReference type="HAMAP-Rule" id="MF_01515"/>
    </source>
</evidence>
<evidence type="ECO:0000313" key="10">
    <source>
        <dbReference type="EMBL" id="MFD1038896.1"/>
    </source>
</evidence>
<gene>
    <name evidence="10" type="ORF">ACFQ3N_10915</name>
</gene>
<organism evidence="10 11">
    <name type="scientific">Virgibacillus byunsanensis</name>
    <dbReference type="NCBI Taxonomy" id="570945"/>
    <lineage>
        <taxon>Bacteria</taxon>
        <taxon>Bacillati</taxon>
        <taxon>Bacillota</taxon>
        <taxon>Bacilli</taxon>
        <taxon>Bacillales</taxon>
        <taxon>Bacillaceae</taxon>
        <taxon>Virgibacillus</taxon>
    </lineage>
</organism>
<accession>A0ABW3LKG5</accession>
<dbReference type="Proteomes" id="UP001597040">
    <property type="component" value="Unassembled WGS sequence"/>
</dbReference>
<proteinExistence type="inferred from homology"/>
<dbReference type="CDD" id="cd16381">
    <property type="entry name" value="YitT_C_like_1"/>
    <property type="match status" value="1"/>
</dbReference>
<feature type="compositionally biased region" description="Low complexity" evidence="7">
    <location>
        <begin position="187"/>
        <end position="201"/>
    </location>
</feature>
<dbReference type="Pfam" id="PF18955">
    <property type="entry name" value="DUF5698"/>
    <property type="match status" value="1"/>
</dbReference>
<evidence type="ECO:0000259" key="8">
    <source>
        <dbReference type="Pfam" id="PF10035"/>
    </source>
</evidence>
<evidence type="ECO:0000256" key="5">
    <source>
        <dbReference type="ARBA" id="ARBA00023136"/>
    </source>
</evidence>
<comment type="similarity">
    <text evidence="6">Belongs to the UPF0316 family.</text>
</comment>
<dbReference type="NCBIfam" id="NF003194">
    <property type="entry name" value="PRK04164.1-5"/>
    <property type="match status" value="1"/>
</dbReference>
<evidence type="ECO:0000256" key="2">
    <source>
        <dbReference type="ARBA" id="ARBA00022475"/>
    </source>
</evidence>